<dbReference type="RefSeq" id="WP_179583591.1">
    <property type="nucleotide sequence ID" value="NZ_JACBYR010000001.1"/>
</dbReference>
<dbReference type="PANTHER" id="PTHR42928:SF5">
    <property type="entry name" value="BLR1237 PROTEIN"/>
    <property type="match status" value="1"/>
</dbReference>
<protein>
    <submittedName>
        <fullName evidence="3">Tripartite-type tricarboxylate transporter receptor subunit TctC</fullName>
    </submittedName>
</protein>
<keyword evidence="4" id="KW-1185">Reference proteome</keyword>
<dbReference type="PANTHER" id="PTHR42928">
    <property type="entry name" value="TRICARBOXYLATE-BINDING PROTEIN"/>
    <property type="match status" value="1"/>
</dbReference>
<sequence>MGSLDPKWVIAALGCVAALCGAPASAQWPAGQVRIVVPYPPGTEPDVMARDIGQRLSHNGNVVVIENRPGANGMIGTAAVAKAAADGNTLLMIDRLALVTNPMLYSTLPYDPKTDIRPVAEVGRINLLVAVRQNFPGSTYKDFVAYSRTAPGKTNVGTGGNGHVNHLGMEMLAQSENMQFSYVPYKGVAPAINALLAGEVDAVMAGGLVMSQHAGGGRIKVLAVGDTTRSAFLPDVPTLGEAGGKPGAIPSTVFMLAAPGKTPAPVIDQVSAAINKVLADPELQASYRKRGVELLSSTPASSQEGIQRETVVYDALMKRSPIKLQ</sequence>
<evidence type="ECO:0000256" key="2">
    <source>
        <dbReference type="SAM" id="SignalP"/>
    </source>
</evidence>
<name>A0A7Y9LLS4_9BURK</name>
<keyword evidence="3" id="KW-0675">Receptor</keyword>
<dbReference type="Gene3D" id="3.40.190.10">
    <property type="entry name" value="Periplasmic binding protein-like II"/>
    <property type="match status" value="1"/>
</dbReference>
<dbReference type="AlphaFoldDB" id="A0A7Y9LLS4"/>
<dbReference type="Proteomes" id="UP000542125">
    <property type="component" value="Unassembled WGS sequence"/>
</dbReference>
<comment type="caution">
    <text evidence="3">The sequence shown here is derived from an EMBL/GenBank/DDBJ whole genome shotgun (WGS) entry which is preliminary data.</text>
</comment>
<gene>
    <name evidence="3" type="ORF">FHW18_000796</name>
</gene>
<dbReference type="InterPro" id="IPR042100">
    <property type="entry name" value="Bug_dom1"/>
</dbReference>
<evidence type="ECO:0000256" key="1">
    <source>
        <dbReference type="ARBA" id="ARBA00006987"/>
    </source>
</evidence>
<feature type="chain" id="PRO_5030699984" evidence="2">
    <location>
        <begin position="27"/>
        <end position="325"/>
    </location>
</feature>
<evidence type="ECO:0000313" key="4">
    <source>
        <dbReference type="Proteomes" id="UP000542125"/>
    </source>
</evidence>
<dbReference type="PIRSF" id="PIRSF017082">
    <property type="entry name" value="YflP"/>
    <property type="match status" value="1"/>
</dbReference>
<reference evidence="3 4" key="1">
    <citation type="submission" date="2020-07" db="EMBL/GenBank/DDBJ databases">
        <title>Genomic Encyclopedia of Type Strains, Phase IV (KMG-V): Genome sequencing to study the core and pangenomes of soil and plant-associated prokaryotes.</title>
        <authorList>
            <person name="Whitman W."/>
        </authorList>
    </citation>
    <scope>NUCLEOTIDE SEQUENCE [LARGE SCALE GENOMIC DNA]</scope>
    <source>
        <strain evidence="3 4">SAS40</strain>
    </source>
</reference>
<feature type="signal peptide" evidence="2">
    <location>
        <begin position="1"/>
        <end position="26"/>
    </location>
</feature>
<keyword evidence="2" id="KW-0732">Signal</keyword>
<organism evidence="3 4">
    <name type="scientific">Pigmentiphaga litoralis</name>
    <dbReference type="NCBI Taxonomy" id="516702"/>
    <lineage>
        <taxon>Bacteria</taxon>
        <taxon>Pseudomonadati</taxon>
        <taxon>Pseudomonadota</taxon>
        <taxon>Betaproteobacteria</taxon>
        <taxon>Burkholderiales</taxon>
        <taxon>Alcaligenaceae</taxon>
        <taxon>Pigmentiphaga</taxon>
    </lineage>
</organism>
<dbReference type="Pfam" id="PF03401">
    <property type="entry name" value="TctC"/>
    <property type="match status" value="1"/>
</dbReference>
<dbReference type="Gene3D" id="3.40.190.150">
    <property type="entry name" value="Bordetella uptake gene, domain 1"/>
    <property type="match status" value="1"/>
</dbReference>
<dbReference type="SUPFAM" id="SSF53850">
    <property type="entry name" value="Periplasmic binding protein-like II"/>
    <property type="match status" value="1"/>
</dbReference>
<evidence type="ECO:0000313" key="3">
    <source>
        <dbReference type="EMBL" id="NYE81525.1"/>
    </source>
</evidence>
<proteinExistence type="inferred from homology"/>
<dbReference type="InterPro" id="IPR005064">
    <property type="entry name" value="BUG"/>
</dbReference>
<comment type="similarity">
    <text evidence="1">Belongs to the UPF0065 (bug) family.</text>
</comment>
<dbReference type="EMBL" id="JACBYR010000001">
    <property type="protein sequence ID" value="NYE81525.1"/>
    <property type="molecule type" value="Genomic_DNA"/>
</dbReference>
<accession>A0A7Y9LLS4</accession>